<gene>
    <name evidence="1" type="ORF">B9T39_03675</name>
</gene>
<protein>
    <recommendedName>
        <fullName evidence="3">Nudix hydrolase domain-containing protein</fullName>
    </recommendedName>
</protein>
<dbReference type="AlphaFoldDB" id="A0A1Y2SZ41"/>
<evidence type="ECO:0008006" key="3">
    <source>
        <dbReference type="Google" id="ProtNLM"/>
    </source>
</evidence>
<comment type="caution">
    <text evidence="1">The sequence shown here is derived from an EMBL/GenBank/DDBJ whole genome shotgun (WGS) entry which is preliminary data.</text>
</comment>
<organism evidence="1 2">
    <name type="scientific">Alloscardovia macacae</name>
    <dbReference type="NCBI Taxonomy" id="1160091"/>
    <lineage>
        <taxon>Bacteria</taxon>
        <taxon>Bacillati</taxon>
        <taxon>Actinomycetota</taxon>
        <taxon>Actinomycetes</taxon>
        <taxon>Bifidobacteriales</taxon>
        <taxon>Bifidobacteriaceae</taxon>
        <taxon>Alloscardovia</taxon>
    </lineage>
</organism>
<reference evidence="1 2" key="1">
    <citation type="submission" date="2017-04" db="EMBL/GenBank/DDBJ databases">
        <title>Draft genome sequences of Alloscardovia macacae UMA81211 and UMA81212 isolated from the feces of a rhesus macaque (Macaca mulatta).</title>
        <authorList>
            <person name="Albert K."/>
            <person name="Sela D.A."/>
        </authorList>
    </citation>
    <scope>NUCLEOTIDE SEQUENCE [LARGE SCALE GENOMIC DNA]</scope>
    <source>
        <strain evidence="1 2">UMA81212</strain>
    </source>
</reference>
<dbReference type="Proteomes" id="UP000243540">
    <property type="component" value="Unassembled WGS sequence"/>
</dbReference>
<accession>A0A1Y2SZ41</accession>
<evidence type="ECO:0000313" key="1">
    <source>
        <dbReference type="EMBL" id="OTA29337.1"/>
    </source>
</evidence>
<dbReference type="EMBL" id="NEKC01000007">
    <property type="protein sequence ID" value="OTA29337.1"/>
    <property type="molecule type" value="Genomic_DNA"/>
</dbReference>
<proteinExistence type="predicted"/>
<name>A0A1Y2SZ41_9BIFI</name>
<evidence type="ECO:0000313" key="2">
    <source>
        <dbReference type="Proteomes" id="UP000243540"/>
    </source>
</evidence>
<dbReference type="OrthoDB" id="1999564at2"/>
<sequence length="168" mass="19825">MYAAYTHPYTVDRLTEDIVKLDRTERRSSIIAIRDPQAPSRYLVYKDTGWGCDLFPNVATREPAENDVQHIRESLQKNYGLHAHDIKSLTFMGRQENEKPSPEHKGELRYYTYSIYNAQLEHVPAEWQHDTFTIDDRECAWKTLDEMNADEHTHQINADVLSFVKYYQ</sequence>